<evidence type="ECO:0000256" key="2">
    <source>
        <dbReference type="PROSITE-ProRule" id="PRU00124"/>
    </source>
</evidence>
<dbReference type="Gene3D" id="4.10.400.10">
    <property type="entry name" value="Low-density Lipoprotein Receptor"/>
    <property type="match status" value="1"/>
</dbReference>
<proteinExistence type="predicted"/>
<reference evidence="3" key="1">
    <citation type="journal article" date="2019" name="bioRxiv">
        <title>The Genome of the Zebra Mussel, Dreissena polymorpha: A Resource for Invasive Species Research.</title>
        <authorList>
            <person name="McCartney M.A."/>
            <person name="Auch B."/>
            <person name="Kono T."/>
            <person name="Mallez S."/>
            <person name="Zhang Y."/>
            <person name="Obille A."/>
            <person name="Becker A."/>
            <person name="Abrahante J.E."/>
            <person name="Garbe J."/>
            <person name="Badalamenti J.P."/>
            <person name="Herman A."/>
            <person name="Mangelson H."/>
            <person name="Liachko I."/>
            <person name="Sullivan S."/>
            <person name="Sone E.D."/>
            <person name="Koren S."/>
            <person name="Silverstein K.A.T."/>
            <person name="Beckman K.B."/>
            <person name="Gohl D.M."/>
        </authorList>
    </citation>
    <scope>NUCLEOTIDE SEQUENCE</scope>
    <source>
        <strain evidence="3">Duluth1</strain>
        <tissue evidence="3">Whole animal</tissue>
    </source>
</reference>
<keyword evidence="4" id="KW-1185">Reference proteome</keyword>
<dbReference type="PROSITE" id="PS50068">
    <property type="entry name" value="LDLRA_2"/>
    <property type="match status" value="1"/>
</dbReference>
<dbReference type="AlphaFoldDB" id="A0A9D4DJ25"/>
<evidence type="ECO:0000313" key="3">
    <source>
        <dbReference type="EMBL" id="KAH3750081.1"/>
    </source>
</evidence>
<name>A0A9D4DJ25_DREPO</name>
<comment type="caution">
    <text evidence="3">The sequence shown here is derived from an EMBL/GenBank/DDBJ whole genome shotgun (WGS) entry which is preliminary data.</text>
</comment>
<comment type="caution">
    <text evidence="2">Lacks conserved residue(s) required for the propagation of feature annotation.</text>
</comment>
<dbReference type="InterPro" id="IPR036055">
    <property type="entry name" value="LDL_receptor-like_sf"/>
</dbReference>
<dbReference type="Pfam" id="PF00057">
    <property type="entry name" value="Ldl_recept_a"/>
    <property type="match status" value="1"/>
</dbReference>
<sequence>MGICHQRISCTAGVVFQYCPDNYFTCERGSITCIDDSFVCDCVGDCSEGSDENKLWAGCDTMCNSATSRCIVLPNCFTVQHNLFF</sequence>
<evidence type="ECO:0000313" key="4">
    <source>
        <dbReference type="Proteomes" id="UP000828390"/>
    </source>
</evidence>
<accession>A0A9D4DJ25</accession>
<dbReference type="Proteomes" id="UP000828390">
    <property type="component" value="Unassembled WGS sequence"/>
</dbReference>
<protein>
    <submittedName>
        <fullName evidence="3">Uncharacterized protein</fullName>
    </submittedName>
</protein>
<reference evidence="3" key="2">
    <citation type="submission" date="2020-11" db="EMBL/GenBank/DDBJ databases">
        <authorList>
            <person name="McCartney M.A."/>
            <person name="Auch B."/>
            <person name="Kono T."/>
            <person name="Mallez S."/>
            <person name="Becker A."/>
            <person name="Gohl D.M."/>
            <person name="Silverstein K.A.T."/>
            <person name="Koren S."/>
            <person name="Bechman K.B."/>
            <person name="Herman A."/>
            <person name="Abrahante J.E."/>
            <person name="Garbe J."/>
        </authorList>
    </citation>
    <scope>NUCLEOTIDE SEQUENCE</scope>
    <source>
        <strain evidence="3">Duluth1</strain>
        <tissue evidence="3">Whole animal</tissue>
    </source>
</reference>
<dbReference type="InterPro" id="IPR002172">
    <property type="entry name" value="LDrepeatLR_classA_rpt"/>
</dbReference>
<dbReference type="SUPFAM" id="SSF57424">
    <property type="entry name" value="LDL receptor-like module"/>
    <property type="match status" value="1"/>
</dbReference>
<organism evidence="3 4">
    <name type="scientific">Dreissena polymorpha</name>
    <name type="common">Zebra mussel</name>
    <name type="synonym">Mytilus polymorpha</name>
    <dbReference type="NCBI Taxonomy" id="45954"/>
    <lineage>
        <taxon>Eukaryota</taxon>
        <taxon>Metazoa</taxon>
        <taxon>Spiralia</taxon>
        <taxon>Lophotrochozoa</taxon>
        <taxon>Mollusca</taxon>
        <taxon>Bivalvia</taxon>
        <taxon>Autobranchia</taxon>
        <taxon>Heteroconchia</taxon>
        <taxon>Euheterodonta</taxon>
        <taxon>Imparidentia</taxon>
        <taxon>Neoheterodontei</taxon>
        <taxon>Myida</taxon>
        <taxon>Dreissenoidea</taxon>
        <taxon>Dreissenidae</taxon>
        <taxon>Dreissena</taxon>
    </lineage>
</organism>
<gene>
    <name evidence="3" type="ORF">DPMN_184597</name>
</gene>
<dbReference type="EMBL" id="JAIWYP010000010">
    <property type="protein sequence ID" value="KAH3750081.1"/>
    <property type="molecule type" value="Genomic_DNA"/>
</dbReference>
<evidence type="ECO:0000256" key="1">
    <source>
        <dbReference type="ARBA" id="ARBA00023157"/>
    </source>
</evidence>
<keyword evidence="1" id="KW-1015">Disulfide bond</keyword>